<dbReference type="InterPro" id="IPR003399">
    <property type="entry name" value="Mce/MlaD"/>
</dbReference>
<dbReference type="InterPro" id="IPR030970">
    <property type="entry name" value="ABC_MlaD"/>
</dbReference>
<feature type="transmembrane region" description="Helical" evidence="1">
    <location>
        <begin position="6"/>
        <end position="26"/>
    </location>
</feature>
<dbReference type="GO" id="GO:0005543">
    <property type="term" value="F:phospholipid binding"/>
    <property type="evidence" value="ECO:0007669"/>
    <property type="project" value="TreeGrafter"/>
</dbReference>
<dbReference type="InterPro" id="IPR052336">
    <property type="entry name" value="MlaD_Phospholipid_Transporter"/>
</dbReference>
<dbReference type="PANTHER" id="PTHR33371">
    <property type="entry name" value="INTERMEMBRANE PHOSPHOLIPID TRANSPORT SYSTEM BINDING PROTEIN MLAD-RELATED"/>
    <property type="match status" value="1"/>
</dbReference>
<evidence type="ECO:0000256" key="1">
    <source>
        <dbReference type="SAM" id="Phobius"/>
    </source>
</evidence>
<reference evidence="3" key="1">
    <citation type="submission" date="2018-06" db="EMBL/GenBank/DDBJ databases">
        <authorList>
            <person name="Zhirakovskaya E."/>
        </authorList>
    </citation>
    <scope>NUCLEOTIDE SEQUENCE</scope>
</reference>
<name>A0A3B0XAR8_9ZZZZ</name>
<keyword evidence="1" id="KW-0812">Transmembrane</keyword>
<dbReference type="GO" id="GO:0005548">
    <property type="term" value="F:phospholipid transporter activity"/>
    <property type="evidence" value="ECO:0007669"/>
    <property type="project" value="TreeGrafter"/>
</dbReference>
<gene>
    <name evidence="3" type="ORF">MNBD_GAMMA11-2350</name>
</gene>
<evidence type="ECO:0000259" key="2">
    <source>
        <dbReference type="Pfam" id="PF02470"/>
    </source>
</evidence>
<feature type="domain" description="Mce/MlaD" evidence="2">
    <location>
        <begin position="41"/>
        <end position="117"/>
    </location>
</feature>
<keyword evidence="1" id="KW-1133">Transmembrane helix</keyword>
<proteinExistence type="predicted"/>
<sequence>MNTRNIEIVVGAFVVLAVLAMVMLSLKVSNLASYGNAGDVYKIRAAFENIGGLKERSPVSAGGVRVGKVVNVGYDNEQFTAVVTMQIEGSYRFPADTSASILTAGLLGEQYVGLEPGGSEEYLADNGEIELTQSALVLEQVIGQFLFSKAQEEEPSANHTD</sequence>
<protein>
    <submittedName>
        <fullName evidence="3">Phospholipid ABC transporter substrate-binding protein MlaD</fullName>
    </submittedName>
</protein>
<dbReference type="AlphaFoldDB" id="A0A3B0XAR8"/>
<accession>A0A3B0XAR8</accession>
<evidence type="ECO:0000313" key="3">
    <source>
        <dbReference type="EMBL" id="VAW65405.1"/>
    </source>
</evidence>
<dbReference type="EMBL" id="UOFG01000249">
    <property type="protein sequence ID" value="VAW65405.1"/>
    <property type="molecule type" value="Genomic_DNA"/>
</dbReference>
<dbReference type="Pfam" id="PF02470">
    <property type="entry name" value="MlaD"/>
    <property type="match status" value="1"/>
</dbReference>
<organism evidence="3">
    <name type="scientific">hydrothermal vent metagenome</name>
    <dbReference type="NCBI Taxonomy" id="652676"/>
    <lineage>
        <taxon>unclassified sequences</taxon>
        <taxon>metagenomes</taxon>
        <taxon>ecological metagenomes</taxon>
    </lineage>
</organism>
<dbReference type="PANTHER" id="PTHR33371:SF4">
    <property type="entry name" value="INTERMEMBRANE PHOSPHOLIPID TRANSPORT SYSTEM BINDING PROTEIN MLAD"/>
    <property type="match status" value="1"/>
</dbReference>
<keyword evidence="1" id="KW-0472">Membrane</keyword>
<dbReference type="NCBIfam" id="TIGR04430">
    <property type="entry name" value="OM_asym_MlaD"/>
    <property type="match status" value="1"/>
</dbReference>